<dbReference type="Proteomes" id="UP000095768">
    <property type="component" value="Unassembled WGS sequence"/>
</dbReference>
<dbReference type="EMBL" id="FMPI01000012">
    <property type="protein sequence ID" value="SCT08327.1"/>
    <property type="molecule type" value="Genomic_DNA"/>
</dbReference>
<accession>A0A2U8RLV8</accession>
<feature type="region of interest" description="Disordered" evidence="1">
    <location>
        <begin position="24"/>
        <end position="45"/>
    </location>
</feature>
<evidence type="ECO:0000313" key="2">
    <source>
        <dbReference type="EMBL" id="AWM30192.1"/>
    </source>
</evidence>
<keyword evidence="5" id="KW-1185">Reference proteome</keyword>
<evidence type="ECO:0000313" key="4">
    <source>
        <dbReference type="EMBL" id="SCT14852.1"/>
    </source>
</evidence>
<evidence type="ECO:0000313" key="3">
    <source>
        <dbReference type="EMBL" id="SCT08327.1"/>
    </source>
</evidence>
<organism evidence="4 6">
    <name type="scientific">Staphylococcus caeli</name>
    <dbReference type="NCBI Taxonomy" id="2201815"/>
    <lineage>
        <taxon>Bacteria</taxon>
        <taxon>Bacillati</taxon>
        <taxon>Bacillota</taxon>
        <taxon>Bacilli</taxon>
        <taxon>Bacillales</taxon>
        <taxon>Staphylococcaceae</taxon>
        <taxon>Staphylococcus</taxon>
    </lineage>
</organism>
<reference evidence="4 6" key="2">
    <citation type="submission" date="2016-09" db="EMBL/GenBank/DDBJ databases">
        <authorList>
            <consortium name="Pathogen Informatics"/>
        </authorList>
    </citation>
    <scope>NUCLEOTIDE SEQUENCE [LARGE SCALE GENOMIC DNA]</scope>
    <source>
        <strain evidence="4 6">82B</strain>
    </source>
</reference>
<dbReference type="GeneID" id="79051092"/>
<proteinExistence type="predicted"/>
<dbReference type="AlphaFoldDB" id="A0A1D4NVV5"/>
<sequence length="45" mass="5257">MGIKDALKKIKPQEQSCCSVEIEEKNEKKEKDEKEQEDNNNCCNK</sequence>
<evidence type="ECO:0000256" key="1">
    <source>
        <dbReference type="SAM" id="MobiDB-lite"/>
    </source>
</evidence>
<evidence type="ECO:0000313" key="5">
    <source>
        <dbReference type="Proteomes" id="UP000095412"/>
    </source>
</evidence>
<dbReference type="RefSeq" id="WP_107529391.1">
    <property type="nucleotide sequence ID" value="NZ_FMPG01000008.1"/>
</dbReference>
<feature type="compositionally biased region" description="Basic and acidic residues" evidence="1">
    <location>
        <begin position="24"/>
        <end position="34"/>
    </location>
</feature>
<gene>
    <name evidence="4" type="ORF">SAMEA2297795_01890</name>
    <name evidence="3" type="ORF">SAMEA2297796_01701</name>
    <name evidence="2" type="ORF">SCC82B_00052</name>
</gene>
<name>A0A1D4NVV5_9STAP</name>
<accession>A0A1D4NVV5</accession>
<evidence type="ECO:0000313" key="6">
    <source>
        <dbReference type="Proteomes" id="UP000095768"/>
    </source>
</evidence>
<reference evidence="2" key="3">
    <citation type="submission" date="2018-03" db="EMBL/GenBank/DDBJ databases">
        <title>A novel mecC allotype, mecC3, in a new Staphylococcus species, Staphylococcus caeli.</title>
        <authorList>
            <person name="MacFadyen A.C."/>
            <person name="Harrison E.M."/>
            <person name="Morgan F.J.E."/>
            <person name="Parkhill J."/>
            <person name="Holmes M.A."/>
            <person name="Paterson G.K."/>
        </authorList>
    </citation>
    <scope>NUCLEOTIDE SEQUENCE</scope>
    <source>
        <strain evidence="2">82B</strain>
    </source>
</reference>
<protein>
    <submittedName>
        <fullName evidence="4">Uncharacterized protein</fullName>
    </submittedName>
</protein>
<reference evidence="3 5" key="1">
    <citation type="submission" date="2016-09" db="EMBL/GenBank/DDBJ databases">
        <authorList>
            <consortium name="Pathogen Informatics"/>
            <person name="Sun Q."/>
            <person name="Inoue M."/>
        </authorList>
    </citation>
    <scope>NUCLEOTIDE SEQUENCE [LARGE SCALE GENOMIC DNA]</scope>
    <source>
        <strain evidence="3 5">82C</strain>
    </source>
</reference>
<dbReference type="Proteomes" id="UP000095412">
    <property type="component" value="Unassembled WGS sequence"/>
</dbReference>
<dbReference type="EMBL" id="FMPG01000008">
    <property type="protein sequence ID" value="SCT14852.1"/>
    <property type="molecule type" value="Genomic_DNA"/>
</dbReference>
<dbReference type="EMBL" id="MH155596">
    <property type="protein sequence ID" value="AWM30192.1"/>
    <property type="molecule type" value="Genomic_DNA"/>
</dbReference>